<keyword evidence="13" id="KW-1185">Reference proteome</keyword>
<proteinExistence type="inferred from homology"/>
<feature type="binding site" evidence="10">
    <location>
        <position position="289"/>
    </location>
    <ligand>
        <name>thiamine diphosphate</name>
        <dbReference type="ChEBI" id="CHEBI:58937"/>
    </ligand>
</feature>
<keyword evidence="8 10" id="KW-0786">Thiamine pyrophosphate</keyword>
<dbReference type="NCBIfam" id="NF003933">
    <property type="entry name" value="PRK05444.2-2"/>
    <property type="match status" value="1"/>
</dbReference>
<evidence type="ECO:0000256" key="8">
    <source>
        <dbReference type="ARBA" id="ARBA00023052"/>
    </source>
</evidence>
<feature type="binding site" evidence="10">
    <location>
        <position position="180"/>
    </location>
    <ligand>
        <name>thiamine diphosphate</name>
        <dbReference type="ChEBI" id="CHEBI:58937"/>
    </ligand>
</feature>
<dbReference type="GO" id="GO:0008661">
    <property type="term" value="F:1-deoxy-D-xylulose-5-phosphate synthase activity"/>
    <property type="evidence" value="ECO:0007669"/>
    <property type="project" value="UniProtKB-EC"/>
</dbReference>
<feature type="binding site" evidence="10">
    <location>
        <position position="77"/>
    </location>
    <ligand>
        <name>thiamine diphosphate</name>
        <dbReference type="ChEBI" id="CHEBI:58937"/>
    </ligand>
</feature>
<feature type="binding site" evidence="10">
    <location>
        <position position="371"/>
    </location>
    <ligand>
        <name>thiamine diphosphate</name>
        <dbReference type="ChEBI" id="CHEBI:58937"/>
    </ligand>
</feature>
<comment type="cofactor">
    <cofactor evidence="10">
        <name>thiamine diphosphate</name>
        <dbReference type="ChEBI" id="CHEBI:58937"/>
    </cofactor>
    <text evidence="10">Binds 1 thiamine pyrophosphate per subunit.</text>
</comment>
<dbReference type="InterPro" id="IPR005477">
    <property type="entry name" value="Dxylulose-5-P_synthase"/>
</dbReference>
<keyword evidence="9 10" id="KW-0414">Isoprene biosynthesis</keyword>
<dbReference type="PANTHER" id="PTHR43322">
    <property type="entry name" value="1-D-DEOXYXYLULOSE 5-PHOSPHATE SYNTHASE-RELATED"/>
    <property type="match status" value="1"/>
</dbReference>
<dbReference type="SUPFAM" id="SSF52518">
    <property type="entry name" value="Thiamin diphosphate-binding fold (THDP-binding)"/>
    <property type="match status" value="2"/>
</dbReference>
<dbReference type="Pfam" id="PF02779">
    <property type="entry name" value="Transket_pyr"/>
    <property type="match status" value="1"/>
</dbReference>
<evidence type="ECO:0000313" key="13">
    <source>
        <dbReference type="Proteomes" id="UP000632138"/>
    </source>
</evidence>
<feature type="binding site" evidence="10">
    <location>
        <position position="180"/>
    </location>
    <ligand>
        <name>Mg(2+)</name>
        <dbReference type="ChEBI" id="CHEBI:18420"/>
    </ligand>
</feature>
<dbReference type="PROSITE" id="PS00801">
    <property type="entry name" value="TRANSKETOLASE_1"/>
    <property type="match status" value="1"/>
</dbReference>
<dbReference type="PANTHER" id="PTHR43322:SF5">
    <property type="entry name" value="1-DEOXY-D-XYLULOSE-5-PHOSPHATE SYNTHASE, CHLOROPLASTIC"/>
    <property type="match status" value="1"/>
</dbReference>
<evidence type="ECO:0000256" key="3">
    <source>
        <dbReference type="ARBA" id="ARBA00011738"/>
    </source>
</evidence>
<dbReference type="RefSeq" id="WP_203384096.1">
    <property type="nucleotide sequence ID" value="NZ_JAENHP010000042.1"/>
</dbReference>
<feature type="binding site" evidence="10">
    <location>
        <begin position="118"/>
        <end position="120"/>
    </location>
    <ligand>
        <name>thiamine diphosphate</name>
        <dbReference type="ChEBI" id="CHEBI:58937"/>
    </ligand>
</feature>
<organism evidence="12 13">
    <name type="scientific">Paractinoplanes ovalisporus</name>
    <dbReference type="NCBI Taxonomy" id="2810368"/>
    <lineage>
        <taxon>Bacteria</taxon>
        <taxon>Bacillati</taxon>
        <taxon>Actinomycetota</taxon>
        <taxon>Actinomycetes</taxon>
        <taxon>Micromonosporales</taxon>
        <taxon>Micromonosporaceae</taxon>
        <taxon>Paractinoplanes</taxon>
    </lineage>
</organism>
<dbReference type="InterPro" id="IPR005475">
    <property type="entry name" value="Transketolase-like_Pyr-bd"/>
</dbReference>
<dbReference type="Pfam" id="PF02780">
    <property type="entry name" value="Transketolase_C"/>
    <property type="match status" value="1"/>
</dbReference>
<gene>
    <name evidence="10" type="primary">dxs</name>
    <name evidence="12" type="ORF">JIG36_50480</name>
</gene>
<reference evidence="12 13" key="1">
    <citation type="submission" date="2021-01" db="EMBL/GenBank/DDBJ databases">
        <title>Actinoplanes sp. nov. LDG1-06 isolated from lichen.</title>
        <authorList>
            <person name="Saeng-In P."/>
            <person name="Phongsopitanun W."/>
            <person name="Kanchanasin P."/>
            <person name="Yuki M."/>
            <person name="Kudo T."/>
            <person name="Ohkuma M."/>
            <person name="Tanasupawat S."/>
        </authorList>
    </citation>
    <scope>NUCLEOTIDE SEQUENCE [LARGE SCALE GENOMIC DNA]</scope>
    <source>
        <strain evidence="12 13">LDG1-06</strain>
    </source>
</reference>
<dbReference type="InterPro" id="IPR020826">
    <property type="entry name" value="Transketolase_BS"/>
</dbReference>
<dbReference type="InterPro" id="IPR049557">
    <property type="entry name" value="Transketolase_CS"/>
</dbReference>
<feature type="domain" description="Transketolase-like pyrimidine-binding" evidence="11">
    <location>
        <begin position="320"/>
        <end position="484"/>
    </location>
</feature>
<comment type="cofactor">
    <cofactor evidence="10">
        <name>Mg(2+)</name>
        <dbReference type="ChEBI" id="CHEBI:18420"/>
    </cofactor>
    <text evidence="10">Binds 1 Mg(2+) ion per subunit.</text>
</comment>
<dbReference type="NCBIfam" id="TIGR00204">
    <property type="entry name" value="dxs"/>
    <property type="match status" value="1"/>
</dbReference>
<evidence type="ECO:0000256" key="7">
    <source>
        <dbReference type="ARBA" id="ARBA00022977"/>
    </source>
</evidence>
<evidence type="ECO:0000256" key="5">
    <source>
        <dbReference type="ARBA" id="ARBA00022723"/>
    </source>
</evidence>
<comment type="subunit">
    <text evidence="3 10">Homodimer.</text>
</comment>
<name>A0ABS2AV91_9ACTN</name>
<evidence type="ECO:0000259" key="11">
    <source>
        <dbReference type="SMART" id="SM00861"/>
    </source>
</evidence>
<comment type="pathway">
    <text evidence="1 10">Metabolic intermediate biosynthesis; 1-deoxy-D-xylulose 5-phosphate biosynthesis; 1-deoxy-D-xylulose 5-phosphate from D-glyceraldehyde 3-phosphate and pyruvate: step 1/1.</text>
</comment>
<evidence type="ECO:0000256" key="1">
    <source>
        <dbReference type="ARBA" id="ARBA00004980"/>
    </source>
</evidence>
<dbReference type="EC" id="2.2.1.7" evidence="10"/>
<evidence type="ECO:0000256" key="10">
    <source>
        <dbReference type="HAMAP-Rule" id="MF_00315"/>
    </source>
</evidence>
<keyword evidence="7 10" id="KW-0784">Thiamine biosynthesis</keyword>
<comment type="catalytic activity">
    <reaction evidence="10">
        <text>D-glyceraldehyde 3-phosphate + pyruvate + H(+) = 1-deoxy-D-xylulose 5-phosphate + CO2</text>
        <dbReference type="Rhea" id="RHEA:12605"/>
        <dbReference type="ChEBI" id="CHEBI:15361"/>
        <dbReference type="ChEBI" id="CHEBI:15378"/>
        <dbReference type="ChEBI" id="CHEBI:16526"/>
        <dbReference type="ChEBI" id="CHEBI:57792"/>
        <dbReference type="ChEBI" id="CHEBI:59776"/>
        <dbReference type="EC" id="2.2.1.7"/>
    </reaction>
</comment>
<comment type="caution">
    <text evidence="12">The sequence shown here is derived from an EMBL/GenBank/DDBJ whole genome shotgun (WGS) entry which is preliminary data.</text>
</comment>
<evidence type="ECO:0000313" key="12">
    <source>
        <dbReference type="EMBL" id="MBM2623746.1"/>
    </source>
</evidence>
<dbReference type="SMART" id="SM00861">
    <property type="entry name" value="Transket_pyr"/>
    <property type="match status" value="1"/>
</dbReference>
<keyword evidence="6 10" id="KW-0460">Magnesium</keyword>
<feature type="binding site" evidence="10">
    <location>
        <position position="150"/>
    </location>
    <ligand>
        <name>Mg(2+)</name>
        <dbReference type="ChEBI" id="CHEBI:18420"/>
    </ligand>
</feature>
<dbReference type="CDD" id="cd02007">
    <property type="entry name" value="TPP_DXS"/>
    <property type="match status" value="1"/>
</dbReference>
<dbReference type="Proteomes" id="UP000632138">
    <property type="component" value="Unassembled WGS sequence"/>
</dbReference>
<accession>A0ABS2AV91</accession>
<dbReference type="HAMAP" id="MF_00315">
    <property type="entry name" value="DXP_synth"/>
    <property type="match status" value="1"/>
</dbReference>
<keyword evidence="4 10" id="KW-0808">Transferase</keyword>
<dbReference type="Pfam" id="PF13292">
    <property type="entry name" value="DXP_synthase_N"/>
    <property type="match status" value="1"/>
</dbReference>
<keyword evidence="5 10" id="KW-0479">Metal-binding</keyword>
<dbReference type="InterPro" id="IPR029061">
    <property type="entry name" value="THDP-binding"/>
</dbReference>
<dbReference type="Gene3D" id="3.40.50.920">
    <property type="match status" value="1"/>
</dbReference>
<evidence type="ECO:0000256" key="4">
    <source>
        <dbReference type="ARBA" id="ARBA00022679"/>
    </source>
</evidence>
<evidence type="ECO:0000256" key="2">
    <source>
        <dbReference type="ARBA" id="ARBA00011081"/>
    </source>
</evidence>
<protein>
    <recommendedName>
        <fullName evidence="10">1-deoxy-D-xylulose-5-phosphate synthase</fullName>
        <ecNumber evidence="10">2.2.1.7</ecNumber>
    </recommendedName>
    <alternativeName>
        <fullName evidence="10">1-deoxyxylulose-5-phosphate synthase</fullName>
        <shortName evidence="10">DXP synthase</shortName>
        <shortName evidence="10">DXPS</shortName>
    </alternativeName>
</protein>
<dbReference type="EMBL" id="JAENHP010000042">
    <property type="protein sequence ID" value="MBM2623746.1"/>
    <property type="molecule type" value="Genomic_DNA"/>
</dbReference>
<dbReference type="CDD" id="cd07033">
    <property type="entry name" value="TPP_PYR_DXS_TK_like"/>
    <property type="match status" value="1"/>
</dbReference>
<dbReference type="Gene3D" id="3.40.50.970">
    <property type="match status" value="2"/>
</dbReference>
<feature type="binding site" evidence="10">
    <location>
        <begin position="151"/>
        <end position="152"/>
    </location>
    <ligand>
        <name>thiamine diphosphate</name>
        <dbReference type="ChEBI" id="CHEBI:58937"/>
    </ligand>
</feature>
<comment type="similarity">
    <text evidence="2 10">Belongs to the transketolase family. DXPS subfamily.</text>
</comment>
<evidence type="ECO:0000256" key="9">
    <source>
        <dbReference type="ARBA" id="ARBA00023229"/>
    </source>
</evidence>
<sequence>MPTDNDLLRTIKEPGDLRALTAGQLETLARQIRATLVESVARTGGHLGPNLGVVELTIALHRVFESPRDRIVWDTGHQCYVHKMLTGRVDEFDRLRQAGGLSGYPSRSESVHDLVENSHASTALSYADGLAKAAQLTGDTDRAVVAVVGDGALTGGMCWEALNNIAGARDRPVVIVVNDNGRSYAPTVGGLADQLTTLRTSRRYERLLEWGKDQVRPVVGEPVFGALHAAKRGLKDMLVPQNMFDGLGLKYLGPVDGHDVAAMEKAFERARHLGGPVVVHCITTKGSGYVPAESHVADRFHAVGVIDPDTGAAIGAPAARSWTDVFGDSLVTAGESRPDLVALTAAMLEPTGLGRFSRAFPERTFDVGIAEQHAVTSAAGLAMGGLHPVVALYATFLNRAFDQALMDVALHRLPVTFVLDRAGITGDDGASHNGMWDLSLLQLVPGLRIAVPRDGRRLGELFGEAVACDDGPTAVRFPKGPVPPDLPAVETVADLDVLYRDGPEDVLVVGLGPMARTCLDLASLLAAGGVGSTVVDPRWIKPVSPALAPLAARHRLVVTVEDNGVTGGAGSAISRALRTAGVDTPLRDFGIPQQFLDHGKRADLLRAAGLTSGDIAARVVETLSGFPMTQPA</sequence>
<evidence type="ECO:0000256" key="6">
    <source>
        <dbReference type="ARBA" id="ARBA00022842"/>
    </source>
</evidence>
<dbReference type="SUPFAM" id="SSF52922">
    <property type="entry name" value="TK C-terminal domain-like"/>
    <property type="match status" value="1"/>
</dbReference>
<dbReference type="InterPro" id="IPR033248">
    <property type="entry name" value="Transketolase_C"/>
</dbReference>
<dbReference type="InterPro" id="IPR009014">
    <property type="entry name" value="Transketo_C/PFOR_II"/>
</dbReference>
<comment type="function">
    <text evidence="10">Catalyzes the acyloin condensation reaction between C atoms 2 and 3 of pyruvate and glyceraldehyde 3-phosphate to yield 1-deoxy-D-xylulose-5-phosphate (DXP).</text>
</comment>
<dbReference type="PROSITE" id="PS00802">
    <property type="entry name" value="TRANSKETOLASE_2"/>
    <property type="match status" value="1"/>
</dbReference>